<evidence type="ECO:0000256" key="1">
    <source>
        <dbReference type="SAM" id="MobiDB-lite"/>
    </source>
</evidence>
<evidence type="ECO:0008006" key="5">
    <source>
        <dbReference type="Google" id="ProtNLM"/>
    </source>
</evidence>
<feature type="compositionally biased region" description="Pro residues" evidence="1">
    <location>
        <begin position="159"/>
        <end position="180"/>
    </location>
</feature>
<organism evidence="3 4">
    <name type="scientific">Ficus carica</name>
    <name type="common">Common fig</name>
    <dbReference type="NCBI Taxonomy" id="3494"/>
    <lineage>
        <taxon>Eukaryota</taxon>
        <taxon>Viridiplantae</taxon>
        <taxon>Streptophyta</taxon>
        <taxon>Embryophyta</taxon>
        <taxon>Tracheophyta</taxon>
        <taxon>Spermatophyta</taxon>
        <taxon>Magnoliopsida</taxon>
        <taxon>eudicotyledons</taxon>
        <taxon>Gunneridae</taxon>
        <taxon>Pentapetalae</taxon>
        <taxon>rosids</taxon>
        <taxon>fabids</taxon>
        <taxon>Rosales</taxon>
        <taxon>Moraceae</taxon>
        <taxon>Ficeae</taxon>
        <taxon>Ficus</taxon>
    </lineage>
</organism>
<name>A0AA88JD66_FICCA</name>
<protein>
    <recommendedName>
        <fullName evidence="5">Prolamin-like domain-containing protein</fullName>
    </recommendedName>
</protein>
<evidence type="ECO:0000313" key="4">
    <source>
        <dbReference type="Proteomes" id="UP001187192"/>
    </source>
</evidence>
<sequence>MKKFSILLVLFVTLNGSLLISTVESRQSCPNLLFRLTPCIGEVFGFVGLKRPIGYYCCNTIVGVSNYCPKLLWPWWLVESEKSCVANRAIPPPSPPTNKGGDRAPPPPYRNNENCPDISRLYGSTTTPPSPTLPSNKGGDIATPPPSPPTLPPKVSETQPPPPSPPILPPKGSETPPPPYRNNESCPDISRLYVPCHEEIDGYYYHKIPISSSCCSLIIEVHDKCSPRNWSDTANQCYDFCINRH</sequence>
<dbReference type="Proteomes" id="UP001187192">
    <property type="component" value="Unassembled WGS sequence"/>
</dbReference>
<proteinExistence type="predicted"/>
<accession>A0AA88JD66</accession>
<keyword evidence="4" id="KW-1185">Reference proteome</keyword>
<feature type="signal peptide" evidence="2">
    <location>
        <begin position="1"/>
        <end position="25"/>
    </location>
</feature>
<dbReference type="EMBL" id="BTGU01000501">
    <property type="protein sequence ID" value="GMN67806.1"/>
    <property type="molecule type" value="Genomic_DNA"/>
</dbReference>
<comment type="caution">
    <text evidence="3">The sequence shown here is derived from an EMBL/GenBank/DDBJ whole genome shotgun (WGS) entry which is preliminary data.</text>
</comment>
<dbReference type="AlphaFoldDB" id="A0AA88JD66"/>
<evidence type="ECO:0000256" key="2">
    <source>
        <dbReference type="SAM" id="SignalP"/>
    </source>
</evidence>
<feature type="chain" id="PRO_5041720061" description="Prolamin-like domain-containing protein" evidence="2">
    <location>
        <begin position="26"/>
        <end position="245"/>
    </location>
</feature>
<feature type="region of interest" description="Disordered" evidence="1">
    <location>
        <begin position="89"/>
        <end position="184"/>
    </location>
</feature>
<keyword evidence="2" id="KW-0732">Signal</keyword>
<reference evidence="3" key="1">
    <citation type="submission" date="2023-07" db="EMBL/GenBank/DDBJ databases">
        <title>draft genome sequence of fig (Ficus carica).</title>
        <authorList>
            <person name="Takahashi T."/>
            <person name="Nishimura K."/>
        </authorList>
    </citation>
    <scope>NUCLEOTIDE SEQUENCE</scope>
</reference>
<gene>
    <name evidence="3" type="ORF">TIFTF001_036864</name>
</gene>
<evidence type="ECO:0000313" key="3">
    <source>
        <dbReference type="EMBL" id="GMN67806.1"/>
    </source>
</evidence>
<feature type="compositionally biased region" description="Pro residues" evidence="1">
    <location>
        <begin position="143"/>
        <end position="152"/>
    </location>
</feature>